<name>A0AAN1QM71_SYNEL</name>
<dbReference type="Gene3D" id="3.40.50.10840">
    <property type="entry name" value="Putative sugar-binding, N-terminal domain"/>
    <property type="match status" value="1"/>
</dbReference>
<comment type="similarity">
    <text evidence="1">Belongs to the four-carbon acid sugar kinase family.</text>
</comment>
<keyword evidence="5" id="KW-0067">ATP-binding</keyword>
<dbReference type="AlphaFoldDB" id="A0AAN1QM71"/>
<reference evidence="9 10" key="1">
    <citation type="journal article" date="2018" name="Sci. Rep.">
        <title>Genome Features and Biochemical Characteristics of a Robust, Fast Growing and Naturally Transformable Cyanobacterium Synechococcus elongatus PCC 11801 Isolated from India.</title>
        <authorList>
            <person name="Jaiswal D."/>
            <person name="Sengupta A."/>
            <person name="Sohoni S."/>
            <person name="Sengupta S."/>
            <person name="Phadnavis A.G."/>
            <person name="Pakrasi H.B."/>
            <person name="Wangikar P.P."/>
        </authorList>
    </citation>
    <scope>NUCLEOTIDE SEQUENCE [LARGE SCALE GENOMIC DNA]</scope>
    <source>
        <strain evidence="9 10">PCC 11801</strain>
    </source>
</reference>
<evidence type="ECO:0000256" key="2">
    <source>
        <dbReference type="ARBA" id="ARBA00022679"/>
    </source>
</evidence>
<evidence type="ECO:0000256" key="1">
    <source>
        <dbReference type="ARBA" id="ARBA00005715"/>
    </source>
</evidence>
<dbReference type="Gene3D" id="3.40.980.20">
    <property type="entry name" value="Four-carbon acid sugar kinase, nucleotide binding domain"/>
    <property type="match status" value="1"/>
</dbReference>
<sequence>MSALKIIVLDDDPTGSQTVHSCPLLLRWDVETLLVGLGHPSPLCFILANTRSLSAEAAEARTREICHNLRQAIAQLNLQHWLIVSRGDSTLRGHFWTEPQAIAAELGPFQAQFLVPAFLEGGRITRQGWHFLQTPTGDRPLHATEFARDPLFGYETSYLPAFLAEQAGDPQLSDRIPVLTADNLETAFVAESESSDRWFVVDAETPNQLQQFANRLKLAVLNQGHYLCRSAASLLSALAELPPQPIAPQQFGQLNPQKRVGVVIVGSWTTISTGQLEALLRQPQSVAIAVSIAPFLSSDERNRTQLAADLDRQIQQALKQGQTPVIFTERQFHACASPEQQQQLSRAIADFLADRVRALPTEIGYLICKGGITTNTILVNLDAAIVELRGQIRTGVNLVQLPTCHQKFPSLPIVSFPGNIGDRHDLVTIQRILSGAG</sequence>
<dbReference type="GO" id="GO:0016301">
    <property type="term" value="F:kinase activity"/>
    <property type="evidence" value="ECO:0007669"/>
    <property type="project" value="UniProtKB-KW"/>
</dbReference>
<evidence type="ECO:0000256" key="3">
    <source>
        <dbReference type="ARBA" id="ARBA00022741"/>
    </source>
</evidence>
<evidence type="ECO:0000256" key="4">
    <source>
        <dbReference type="ARBA" id="ARBA00022777"/>
    </source>
</evidence>
<dbReference type="GO" id="GO:0005524">
    <property type="term" value="F:ATP binding"/>
    <property type="evidence" value="ECO:0007669"/>
    <property type="project" value="UniProtKB-KW"/>
</dbReference>
<evidence type="ECO:0000256" key="6">
    <source>
        <dbReference type="ARBA" id="ARBA00023277"/>
    </source>
</evidence>
<feature type="domain" description="Four-carbon acid sugar kinase nucleotide binding" evidence="8">
    <location>
        <begin position="262"/>
        <end position="424"/>
    </location>
</feature>
<evidence type="ECO:0000259" key="8">
    <source>
        <dbReference type="Pfam" id="PF17042"/>
    </source>
</evidence>
<keyword evidence="6" id="KW-0119">Carbohydrate metabolism</keyword>
<dbReference type="Pfam" id="PF17042">
    <property type="entry name" value="NBD_C"/>
    <property type="match status" value="1"/>
</dbReference>
<dbReference type="InterPro" id="IPR031475">
    <property type="entry name" value="NBD_C"/>
</dbReference>
<gene>
    <name evidence="9" type="ORF">DOP62_03505</name>
</gene>
<evidence type="ECO:0000256" key="5">
    <source>
        <dbReference type="ARBA" id="ARBA00022840"/>
    </source>
</evidence>
<dbReference type="RefSeq" id="WP_208675638.1">
    <property type="nucleotide sequence ID" value="NZ_CP030139.2"/>
</dbReference>
<feature type="domain" description="Four-carbon acid sugar kinase N-terminal" evidence="7">
    <location>
        <begin position="6"/>
        <end position="238"/>
    </location>
</feature>
<dbReference type="InterPro" id="IPR010737">
    <property type="entry name" value="4-carb_acid_sugar_kinase_N"/>
</dbReference>
<accession>A0AAN1QM71</accession>
<protein>
    <submittedName>
        <fullName evidence="9">Four-carbon acid sugar kinase family protein</fullName>
    </submittedName>
</protein>
<organism evidence="9 10">
    <name type="scientific">Synechococcus elongatus PCC 11801</name>
    <dbReference type="NCBI Taxonomy" id="2219813"/>
    <lineage>
        <taxon>Bacteria</taxon>
        <taxon>Bacillati</taxon>
        <taxon>Cyanobacteriota</taxon>
        <taxon>Cyanophyceae</taxon>
        <taxon>Synechococcales</taxon>
        <taxon>Synechococcaceae</taxon>
        <taxon>Synechococcus</taxon>
    </lineage>
</organism>
<dbReference type="InterPro" id="IPR042213">
    <property type="entry name" value="NBD_C_sf"/>
</dbReference>
<evidence type="ECO:0000259" key="7">
    <source>
        <dbReference type="Pfam" id="PF07005"/>
    </source>
</evidence>
<keyword evidence="4 9" id="KW-0418">Kinase</keyword>
<dbReference type="Proteomes" id="UP000267249">
    <property type="component" value="Chromosome"/>
</dbReference>
<evidence type="ECO:0000313" key="10">
    <source>
        <dbReference type="Proteomes" id="UP000267249"/>
    </source>
</evidence>
<keyword evidence="2" id="KW-0808">Transferase</keyword>
<dbReference type="InterPro" id="IPR037051">
    <property type="entry name" value="4-carb_acid_sugar_kinase_N_sf"/>
</dbReference>
<keyword evidence="3" id="KW-0547">Nucleotide-binding</keyword>
<proteinExistence type="inferred from homology"/>
<dbReference type="EMBL" id="CP030139">
    <property type="protein sequence ID" value="AZB71921.1"/>
    <property type="molecule type" value="Genomic_DNA"/>
</dbReference>
<dbReference type="Pfam" id="PF07005">
    <property type="entry name" value="SBD_N"/>
    <property type="match status" value="1"/>
</dbReference>
<evidence type="ECO:0000313" key="9">
    <source>
        <dbReference type="EMBL" id="AZB71921.1"/>
    </source>
</evidence>
<dbReference type="SUPFAM" id="SSF142764">
    <property type="entry name" value="YgbK-like"/>
    <property type="match status" value="1"/>
</dbReference>